<comment type="caution">
    <text evidence="2">The sequence shown here is derived from an EMBL/GenBank/DDBJ whole genome shotgun (WGS) entry which is preliminary data.</text>
</comment>
<dbReference type="EMBL" id="BSVB01000001">
    <property type="protein sequence ID" value="GMA94215.1"/>
    <property type="molecule type" value="Genomic_DNA"/>
</dbReference>
<name>A0ABQ6K0T4_9MICO</name>
<accession>A0ABQ6K0T4</accession>
<reference evidence="3" key="1">
    <citation type="journal article" date="2019" name="Int. J. Syst. Evol. Microbiol.">
        <title>The Global Catalogue of Microorganisms (GCM) 10K type strain sequencing project: providing services to taxonomists for standard genome sequencing and annotation.</title>
        <authorList>
            <consortium name="The Broad Institute Genomics Platform"/>
            <consortium name="The Broad Institute Genome Sequencing Center for Infectious Disease"/>
            <person name="Wu L."/>
            <person name="Ma J."/>
        </authorList>
    </citation>
    <scope>NUCLEOTIDE SEQUENCE [LARGE SCALE GENOMIC DNA]</scope>
    <source>
        <strain evidence="3">NBRC 108894</strain>
    </source>
</reference>
<feature type="region of interest" description="Disordered" evidence="1">
    <location>
        <begin position="1"/>
        <end position="24"/>
    </location>
</feature>
<gene>
    <name evidence="2" type="ORF">GCM10025881_10390</name>
</gene>
<keyword evidence="3" id="KW-1185">Reference proteome</keyword>
<evidence type="ECO:0000256" key="1">
    <source>
        <dbReference type="SAM" id="MobiDB-lite"/>
    </source>
</evidence>
<organism evidence="2 3">
    <name type="scientific">Pseudolysinimonas kribbensis</name>
    <dbReference type="NCBI Taxonomy" id="433641"/>
    <lineage>
        <taxon>Bacteria</taxon>
        <taxon>Bacillati</taxon>
        <taxon>Actinomycetota</taxon>
        <taxon>Actinomycetes</taxon>
        <taxon>Micrococcales</taxon>
        <taxon>Microbacteriaceae</taxon>
        <taxon>Pseudolysinimonas</taxon>
    </lineage>
</organism>
<proteinExistence type="predicted"/>
<sequence length="135" mass="14261">MRGDVVPHPRDPETGCHVDVGRDARDRRGHVLALGRPESRADGEVGEGDARRLGGRADAVEAVGIPPDAGDRRVGVVGQDRELEVLRIARGDPVDDVEDVHGAGAQALMEAVGAHAQRDVGAHPDPFKSTCVNEL</sequence>
<protein>
    <submittedName>
        <fullName evidence="2">Uncharacterized protein</fullName>
    </submittedName>
</protein>
<evidence type="ECO:0000313" key="2">
    <source>
        <dbReference type="EMBL" id="GMA94215.1"/>
    </source>
</evidence>
<dbReference type="Proteomes" id="UP001157034">
    <property type="component" value="Unassembled WGS sequence"/>
</dbReference>
<evidence type="ECO:0000313" key="3">
    <source>
        <dbReference type="Proteomes" id="UP001157034"/>
    </source>
</evidence>